<accession>A0A2S7MW87</accession>
<keyword evidence="1" id="KW-0472">Membrane</keyword>
<feature type="transmembrane region" description="Helical" evidence="1">
    <location>
        <begin position="60"/>
        <end position="77"/>
    </location>
</feature>
<dbReference type="InterPro" id="IPR016047">
    <property type="entry name" value="M23ase_b-sheet_dom"/>
</dbReference>
<name>A0A2S7MW87_9BACI</name>
<evidence type="ECO:0000259" key="2">
    <source>
        <dbReference type="Pfam" id="PF01551"/>
    </source>
</evidence>
<feature type="transmembrane region" description="Helical" evidence="1">
    <location>
        <begin position="36"/>
        <end position="54"/>
    </location>
</feature>
<feature type="domain" description="M23ase beta-sheet core" evidence="2">
    <location>
        <begin position="187"/>
        <end position="280"/>
    </location>
</feature>
<comment type="caution">
    <text evidence="3">The sequence shown here is derived from an EMBL/GenBank/DDBJ whole genome shotgun (WGS) entry which is preliminary data.</text>
</comment>
<keyword evidence="1" id="KW-0812">Transmembrane</keyword>
<organism evidence="3 4">
    <name type="scientific">Pradoshia eiseniae</name>
    <dbReference type="NCBI Taxonomy" id="2064768"/>
    <lineage>
        <taxon>Bacteria</taxon>
        <taxon>Bacillati</taxon>
        <taxon>Bacillota</taxon>
        <taxon>Bacilli</taxon>
        <taxon>Bacillales</taxon>
        <taxon>Bacillaceae</taxon>
        <taxon>Pradoshia</taxon>
    </lineage>
</organism>
<reference evidence="3 4" key="1">
    <citation type="submission" date="2017-12" db="EMBL/GenBank/DDBJ databases">
        <title>Taxonomic description and draft genome of Pradoshia cofamensis Gen. nov., sp. nov., a thermotolerant bacillale isolated from anterior gut of earthworm Eisenia fetida.</title>
        <authorList>
            <person name="Saha T."/>
            <person name="Chakraborty R."/>
        </authorList>
    </citation>
    <scope>NUCLEOTIDE SEQUENCE [LARGE SCALE GENOMIC DNA]</scope>
    <source>
        <strain evidence="3 4">EAG3</strain>
    </source>
</reference>
<dbReference type="OrthoDB" id="9809488at2"/>
<dbReference type="RefSeq" id="WP_104850585.1">
    <property type="nucleotide sequence ID" value="NZ_PKOZ01000015.1"/>
</dbReference>
<proteinExistence type="predicted"/>
<feature type="transmembrane region" description="Helical" evidence="1">
    <location>
        <begin position="97"/>
        <end position="118"/>
    </location>
</feature>
<evidence type="ECO:0000313" key="3">
    <source>
        <dbReference type="EMBL" id="PQD94044.1"/>
    </source>
</evidence>
<evidence type="ECO:0000256" key="1">
    <source>
        <dbReference type="SAM" id="Phobius"/>
    </source>
</evidence>
<dbReference type="InterPro" id="IPR011055">
    <property type="entry name" value="Dup_hybrid_motif"/>
</dbReference>
<gene>
    <name evidence="3" type="ORF">CYL18_16350</name>
</gene>
<keyword evidence="4" id="KW-1185">Reference proteome</keyword>
<feature type="transmembrane region" description="Helical" evidence="1">
    <location>
        <begin position="6"/>
        <end position="24"/>
    </location>
</feature>
<dbReference type="Gene3D" id="2.70.70.10">
    <property type="entry name" value="Glucose Permease (Domain IIA)"/>
    <property type="match status" value="1"/>
</dbReference>
<dbReference type="SUPFAM" id="SSF51261">
    <property type="entry name" value="Duplicated hybrid motif"/>
    <property type="match status" value="1"/>
</dbReference>
<dbReference type="Proteomes" id="UP000239663">
    <property type="component" value="Unassembled WGS sequence"/>
</dbReference>
<dbReference type="EMBL" id="PKOZ01000015">
    <property type="protein sequence ID" value="PQD94044.1"/>
    <property type="molecule type" value="Genomic_DNA"/>
</dbReference>
<evidence type="ECO:0000313" key="4">
    <source>
        <dbReference type="Proteomes" id="UP000239663"/>
    </source>
</evidence>
<protein>
    <submittedName>
        <fullName evidence="3">Peptidase M23</fullName>
    </submittedName>
</protein>
<sequence>MIITIIQIVFFQLVLPALFVITLWRGTRKSKLDWLVQALFTTLYISWLFMTAPWDFLSYYLRYVWVLLLIGALIFSYMEVRDKPVKVAFDKGEKWSFVLYVFLVFVFGFYNVQALSGFSAGEKAIELEFPLKNGAYYIGQGGAHVQLNYHHAYESQQYALDIVKLDRWGVRATGIYPGELSKYRIYGEAIYNPCTGKVTEVEKDLPDLTPPNTNPEKAAGNHVILQCEGVDAEVLIAHMQQDSLTVDAGDEIEAGMKLGLVGNSGNTSEPHVHIHAERDGVGIPITFNGSFLVRNSLVW</sequence>
<dbReference type="CDD" id="cd12797">
    <property type="entry name" value="M23_peptidase"/>
    <property type="match status" value="1"/>
</dbReference>
<keyword evidence="1" id="KW-1133">Transmembrane helix</keyword>
<dbReference type="AlphaFoldDB" id="A0A2S7MW87"/>
<dbReference type="Pfam" id="PF01551">
    <property type="entry name" value="Peptidase_M23"/>
    <property type="match status" value="1"/>
</dbReference>